<comment type="caution">
    <text evidence="1">The sequence shown here is derived from an EMBL/GenBank/DDBJ whole genome shotgun (WGS) entry which is preliminary data.</text>
</comment>
<name>A0A7J6VC57_THATH</name>
<organism evidence="1 2">
    <name type="scientific">Thalictrum thalictroides</name>
    <name type="common">Rue-anemone</name>
    <name type="synonym">Anemone thalictroides</name>
    <dbReference type="NCBI Taxonomy" id="46969"/>
    <lineage>
        <taxon>Eukaryota</taxon>
        <taxon>Viridiplantae</taxon>
        <taxon>Streptophyta</taxon>
        <taxon>Embryophyta</taxon>
        <taxon>Tracheophyta</taxon>
        <taxon>Spermatophyta</taxon>
        <taxon>Magnoliopsida</taxon>
        <taxon>Ranunculales</taxon>
        <taxon>Ranunculaceae</taxon>
        <taxon>Thalictroideae</taxon>
        <taxon>Thalictrum</taxon>
    </lineage>
</organism>
<gene>
    <name evidence="1" type="ORF">FRX31_027733</name>
</gene>
<sequence length="61" mass="6611">MLKPLPYYNNHDKPTDSPYEPIFYDRSAYAILPAQSVSAVALSCLGLPIDRLGGVGALSSR</sequence>
<accession>A0A7J6VC57</accession>
<dbReference type="AlphaFoldDB" id="A0A7J6VC57"/>
<reference evidence="1 2" key="1">
    <citation type="submission" date="2020-06" db="EMBL/GenBank/DDBJ databases">
        <title>Transcriptomic and genomic resources for Thalictrum thalictroides and T. hernandezii: Facilitating candidate gene discovery in an emerging model plant lineage.</title>
        <authorList>
            <person name="Arias T."/>
            <person name="Riano-Pachon D.M."/>
            <person name="Di Stilio V.S."/>
        </authorList>
    </citation>
    <scope>NUCLEOTIDE SEQUENCE [LARGE SCALE GENOMIC DNA]</scope>
    <source>
        <strain evidence="2">cv. WT478/WT964</strain>
        <tissue evidence="1">Leaves</tissue>
    </source>
</reference>
<protein>
    <submittedName>
        <fullName evidence="1">Uncharacterized protein</fullName>
    </submittedName>
</protein>
<dbReference type="EMBL" id="JABWDY010034422">
    <property type="protein sequence ID" value="KAF5182679.1"/>
    <property type="molecule type" value="Genomic_DNA"/>
</dbReference>
<evidence type="ECO:0000313" key="2">
    <source>
        <dbReference type="Proteomes" id="UP000554482"/>
    </source>
</evidence>
<dbReference type="Proteomes" id="UP000554482">
    <property type="component" value="Unassembled WGS sequence"/>
</dbReference>
<evidence type="ECO:0000313" key="1">
    <source>
        <dbReference type="EMBL" id="KAF5182679.1"/>
    </source>
</evidence>
<proteinExistence type="predicted"/>
<keyword evidence="2" id="KW-1185">Reference proteome</keyword>